<gene>
    <name evidence="1" type="ORF">L873DRAFT_1799524</name>
</gene>
<proteinExistence type="predicted"/>
<evidence type="ECO:0000313" key="1">
    <source>
        <dbReference type="EMBL" id="RPB04081.1"/>
    </source>
</evidence>
<accession>A0A3N4K6L9</accession>
<sequence length="52" mass="5734">MIGGPKFRTHEIQSMTILLHRIACNRTHASGIGLMYDTAQKTTFARTGISPC</sequence>
<keyword evidence="2" id="KW-1185">Reference proteome</keyword>
<organism evidence="1 2">
    <name type="scientific">Choiromyces venosus 120613-1</name>
    <dbReference type="NCBI Taxonomy" id="1336337"/>
    <lineage>
        <taxon>Eukaryota</taxon>
        <taxon>Fungi</taxon>
        <taxon>Dikarya</taxon>
        <taxon>Ascomycota</taxon>
        <taxon>Pezizomycotina</taxon>
        <taxon>Pezizomycetes</taxon>
        <taxon>Pezizales</taxon>
        <taxon>Tuberaceae</taxon>
        <taxon>Choiromyces</taxon>
    </lineage>
</organism>
<protein>
    <submittedName>
        <fullName evidence="1">Uncharacterized protein</fullName>
    </submittedName>
</protein>
<evidence type="ECO:0000313" key="2">
    <source>
        <dbReference type="Proteomes" id="UP000276215"/>
    </source>
</evidence>
<dbReference type="EMBL" id="ML120359">
    <property type="protein sequence ID" value="RPB04081.1"/>
    <property type="molecule type" value="Genomic_DNA"/>
</dbReference>
<reference evidence="1 2" key="1">
    <citation type="journal article" date="2018" name="Nat. Ecol. Evol.">
        <title>Pezizomycetes genomes reveal the molecular basis of ectomycorrhizal truffle lifestyle.</title>
        <authorList>
            <person name="Murat C."/>
            <person name="Payen T."/>
            <person name="Noel B."/>
            <person name="Kuo A."/>
            <person name="Morin E."/>
            <person name="Chen J."/>
            <person name="Kohler A."/>
            <person name="Krizsan K."/>
            <person name="Balestrini R."/>
            <person name="Da Silva C."/>
            <person name="Montanini B."/>
            <person name="Hainaut M."/>
            <person name="Levati E."/>
            <person name="Barry K.W."/>
            <person name="Belfiori B."/>
            <person name="Cichocki N."/>
            <person name="Clum A."/>
            <person name="Dockter R.B."/>
            <person name="Fauchery L."/>
            <person name="Guy J."/>
            <person name="Iotti M."/>
            <person name="Le Tacon F."/>
            <person name="Lindquist E.A."/>
            <person name="Lipzen A."/>
            <person name="Malagnac F."/>
            <person name="Mello A."/>
            <person name="Molinier V."/>
            <person name="Miyauchi S."/>
            <person name="Poulain J."/>
            <person name="Riccioni C."/>
            <person name="Rubini A."/>
            <person name="Sitrit Y."/>
            <person name="Splivallo R."/>
            <person name="Traeger S."/>
            <person name="Wang M."/>
            <person name="Zifcakova L."/>
            <person name="Wipf D."/>
            <person name="Zambonelli A."/>
            <person name="Paolocci F."/>
            <person name="Nowrousian M."/>
            <person name="Ottonello S."/>
            <person name="Baldrian P."/>
            <person name="Spatafora J.W."/>
            <person name="Henrissat B."/>
            <person name="Nagy L.G."/>
            <person name="Aury J.M."/>
            <person name="Wincker P."/>
            <person name="Grigoriev I.V."/>
            <person name="Bonfante P."/>
            <person name="Martin F.M."/>
        </authorList>
    </citation>
    <scope>NUCLEOTIDE SEQUENCE [LARGE SCALE GENOMIC DNA]</scope>
    <source>
        <strain evidence="1 2">120613-1</strain>
    </source>
</reference>
<name>A0A3N4K6L9_9PEZI</name>
<dbReference type="Proteomes" id="UP000276215">
    <property type="component" value="Unassembled WGS sequence"/>
</dbReference>
<dbReference type="AlphaFoldDB" id="A0A3N4K6L9"/>